<evidence type="ECO:0000256" key="9">
    <source>
        <dbReference type="ARBA" id="ARBA00023303"/>
    </source>
</evidence>
<comment type="caution">
    <text evidence="12">The sequence shown here is derived from an EMBL/GenBank/DDBJ whole genome shotgun (WGS) entry which is preliminary data.</text>
</comment>
<keyword evidence="4 10" id="KW-1003">Cell membrane</keyword>
<evidence type="ECO:0000256" key="11">
    <source>
        <dbReference type="SAM" id="Coils"/>
    </source>
</evidence>
<dbReference type="InterPro" id="IPR001185">
    <property type="entry name" value="MS_channel"/>
</dbReference>
<evidence type="ECO:0000256" key="8">
    <source>
        <dbReference type="ARBA" id="ARBA00023136"/>
    </source>
</evidence>
<feature type="transmembrane region" description="Helical" evidence="10">
    <location>
        <begin position="21"/>
        <end position="44"/>
    </location>
</feature>
<keyword evidence="9 10" id="KW-0407">Ion channel</keyword>
<dbReference type="EMBL" id="JAGIYQ010000019">
    <property type="protein sequence ID" value="MBP0727126.1"/>
    <property type="molecule type" value="Genomic_DNA"/>
</dbReference>
<dbReference type="PROSITE" id="PS01327">
    <property type="entry name" value="MSCL"/>
    <property type="match status" value="1"/>
</dbReference>
<comment type="similarity">
    <text evidence="2 10">Belongs to the MscL family.</text>
</comment>
<dbReference type="PANTHER" id="PTHR30266:SF2">
    <property type="entry name" value="LARGE-CONDUCTANCE MECHANOSENSITIVE CHANNEL"/>
    <property type="match status" value="1"/>
</dbReference>
<dbReference type="GO" id="GO:0005886">
    <property type="term" value="C:plasma membrane"/>
    <property type="evidence" value="ECO:0007669"/>
    <property type="project" value="UniProtKB-SubCell"/>
</dbReference>
<keyword evidence="6 10" id="KW-1133">Transmembrane helix</keyword>
<keyword evidence="5 10" id="KW-0812">Transmembrane</keyword>
<keyword evidence="13" id="KW-1185">Reference proteome</keyword>
<dbReference type="AlphaFoldDB" id="A0A940SL56"/>
<dbReference type="NCBIfam" id="TIGR00220">
    <property type="entry name" value="mscL"/>
    <property type="match status" value="1"/>
</dbReference>
<evidence type="ECO:0000256" key="4">
    <source>
        <dbReference type="ARBA" id="ARBA00022475"/>
    </source>
</evidence>
<evidence type="ECO:0000313" key="12">
    <source>
        <dbReference type="EMBL" id="MBP0727126.1"/>
    </source>
</evidence>
<comment type="subcellular location">
    <subcellularLocation>
        <location evidence="1 10">Cell membrane</location>
        <topology evidence="1 10">Multi-pass membrane protein</topology>
    </subcellularLocation>
</comment>
<proteinExistence type="inferred from homology"/>
<keyword evidence="7 10" id="KW-0406">Ion transport</keyword>
<dbReference type="GO" id="GO:0008381">
    <property type="term" value="F:mechanosensitive monoatomic ion channel activity"/>
    <property type="evidence" value="ECO:0007669"/>
    <property type="project" value="UniProtKB-UniRule"/>
</dbReference>
<dbReference type="Pfam" id="PF01741">
    <property type="entry name" value="MscL"/>
    <property type="match status" value="1"/>
</dbReference>
<dbReference type="Gene3D" id="1.10.1200.120">
    <property type="entry name" value="Large-conductance mechanosensitive channel, MscL, domain 1"/>
    <property type="match status" value="1"/>
</dbReference>
<evidence type="ECO:0000313" key="13">
    <source>
        <dbReference type="Proteomes" id="UP000682134"/>
    </source>
</evidence>
<keyword evidence="11" id="KW-0175">Coiled coil</keyword>
<dbReference type="RefSeq" id="WP_209407459.1">
    <property type="nucleotide sequence ID" value="NZ_JAGIYQ010000019.1"/>
</dbReference>
<evidence type="ECO:0000256" key="5">
    <source>
        <dbReference type="ARBA" id="ARBA00022692"/>
    </source>
</evidence>
<gene>
    <name evidence="10 12" type="primary">mscL</name>
    <name evidence="12" type="ORF">J5Y03_18415</name>
</gene>
<dbReference type="InterPro" id="IPR036019">
    <property type="entry name" value="MscL_channel"/>
</dbReference>
<protein>
    <recommendedName>
        <fullName evidence="10">Large-conductance mechanosensitive channel</fullName>
    </recommendedName>
</protein>
<reference evidence="12" key="1">
    <citation type="submission" date="2021-04" db="EMBL/GenBank/DDBJ databases">
        <title>Genome seq and assembly of Bacillus sp.</title>
        <authorList>
            <person name="Chhetri G."/>
        </authorList>
    </citation>
    <scope>NUCLEOTIDE SEQUENCE</scope>
    <source>
        <strain evidence="12">RG28</strain>
    </source>
</reference>
<dbReference type="PANTHER" id="PTHR30266">
    <property type="entry name" value="MECHANOSENSITIVE CHANNEL MSCL"/>
    <property type="match status" value="1"/>
</dbReference>
<evidence type="ECO:0000256" key="3">
    <source>
        <dbReference type="ARBA" id="ARBA00022448"/>
    </source>
</evidence>
<dbReference type="NCBIfam" id="NF001843">
    <property type="entry name" value="PRK00567.1-4"/>
    <property type="match status" value="1"/>
</dbReference>
<evidence type="ECO:0000256" key="10">
    <source>
        <dbReference type="HAMAP-Rule" id="MF_00115"/>
    </source>
</evidence>
<evidence type="ECO:0000256" key="2">
    <source>
        <dbReference type="ARBA" id="ARBA00007254"/>
    </source>
</evidence>
<feature type="coiled-coil region" evidence="11">
    <location>
        <begin position="97"/>
        <end position="132"/>
    </location>
</feature>
<dbReference type="SUPFAM" id="SSF81330">
    <property type="entry name" value="Gated mechanosensitive channel"/>
    <property type="match status" value="1"/>
</dbReference>
<name>A0A940SL56_9BACI</name>
<dbReference type="Proteomes" id="UP000682134">
    <property type="component" value="Unassembled WGS sequence"/>
</dbReference>
<dbReference type="InterPro" id="IPR019823">
    <property type="entry name" value="Mechanosensitive_channel_CS"/>
</dbReference>
<sequence length="137" mass="15322">MLEEFKKFALKGNVLDLAVGVIMGGAFGKIVSSLVSDIMMPILGLLLGGKDFSKLSYTHGKATIAYGMFIQSIVDFLIISVSIFIFIKLINKLTSWKKTKEEEIEEKEIQVLTKQEELLVEIRDLLKAQKQNASQPE</sequence>
<keyword evidence="8 10" id="KW-0472">Membrane</keyword>
<evidence type="ECO:0000256" key="7">
    <source>
        <dbReference type="ARBA" id="ARBA00023065"/>
    </source>
</evidence>
<evidence type="ECO:0000256" key="6">
    <source>
        <dbReference type="ARBA" id="ARBA00022989"/>
    </source>
</evidence>
<dbReference type="PRINTS" id="PR01264">
    <property type="entry name" value="MECHCHANNEL"/>
</dbReference>
<dbReference type="NCBIfam" id="NF010560">
    <property type="entry name" value="PRK13955.1"/>
    <property type="match status" value="1"/>
</dbReference>
<feature type="transmembrane region" description="Helical" evidence="10">
    <location>
        <begin position="64"/>
        <end position="90"/>
    </location>
</feature>
<organism evidence="12 13">
    <name type="scientific">Gottfriedia endophytica</name>
    <dbReference type="NCBI Taxonomy" id="2820819"/>
    <lineage>
        <taxon>Bacteria</taxon>
        <taxon>Bacillati</taxon>
        <taxon>Bacillota</taxon>
        <taxon>Bacilli</taxon>
        <taxon>Bacillales</taxon>
        <taxon>Bacillaceae</taxon>
        <taxon>Gottfriedia</taxon>
    </lineage>
</organism>
<keyword evidence="3 10" id="KW-0813">Transport</keyword>
<accession>A0A940SL56</accession>
<dbReference type="InterPro" id="IPR037673">
    <property type="entry name" value="MSC/AndL"/>
</dbReference>
<evidence type="ECO:0000256" key="1">
    <source>
        <dbReference type="ARBA" id="ARBA00004651"/>
    </source>
</evidence>
<dbReference type="HAMAP" id="MF_00115">
    <property type="entry name" value="MscL"/>
    <property type="match status" value="1"/>
</dbReference>
<comment type="subunit">
    <text evidence="10">Homopentamer.</text>
</comment>
<comment type="function">
    <text evidence="10">Channel that opens in response to stretch forces in the membrane lipid bilayer. May participate in the regulation of osmotic pressure changes within the cell.</text>
</comment>